<reference evidence="2" key="1">
    <citation type="submission" date="2018-08" db="EMBL/GenBank/DDBJ databases">
        <authorList>
            <person name="Kim S.-J."/>
            <person name="Jung G.-Y."/>
        </authorList>
    </citation>
    <scope>NUCLEOTIDE SEQUENCE [LARGE SCALE GENOMIC DNA]</scope>
    <source>
        <strain evidence="2">GY_G</strain>
    </source>
</reference>
<proteinExistence type="predicted"/>
<gene>
    <name evidence="1" type="ORF">DXH95_07835</name>
</gene>
<keyword evidence="2" id="KW-1185">Reference proteome</keyword>
<evidence type="ECO:0000313" key="2">
    <source>
        <dbReference type="Proteomes" id="UP000263833"/>
    </source>
</evidence>
<dbReference type="Proteomes" id="UP000263833">
    <property type="component" value="Unassembled WGS sequence"/>
</dbReference>
<dbReference type="EMBL" id="QRGP01000001">
    <property type="protein sequence ID" value="RDV07264.1"/>
    <property type="molecule type" value="Genomic_DNA"/>
</dbReference>
<dbReference type="AlphaFoldDB" id="A0A371BI39"/>
<name>A0A371BI39_9SPHN</name>
<organism evidence="1 2">
    <name type="scientific">Sphingorhabdus pulchriflava</name>
    <dbReference type="NCBI Taxonomy" id="2292257"/>
    <lineage>
        <taxon>Bacteria</taxon>
        <taxon>Pseudomonadati</taxon>
        <taxon>Pseudomonadota</taxon>
        <taxon>Alphaproteobacteria</taxon>
        <taxon>Sphingomonadales</taxon>
        <taxon>Sphingomonadaceae</taxon>
        <taxon>Sphingorhabdus</taxon>
    </lineage>
</organism>
<comment type="caution">
    <text evidence="1">The sequence shown here is derived from an EMBL/GenBank/DDBJ whole genome shotgun (WGS) entry which is preliminary data.</text>
</comment>
<sequence>MGDLVNPRPVLVGGFAHADSCTSTGTIRTLRKNGDGFVSVRAAPDVAARELDRLKPGRPLWLCRDTHRGDWVGIVYPVESEDDLMSECGVSDNAHDLPVPYSGPCRSGWVARRFIELSAG</sequence>
<evidence type="ECO:0000313" key="1">
    <source>
        <dbReference type="EMBL" id="RDV07264.1"/>
    </source>
</evidence>
<protein>
    <submittedName>
        <fullName evidence="1">Integron</fullName>
    </submittedName>
</protein>
<accession>A0A371BI39</accession>